<dbReference type="CDD" id="cd00067">
    <property type="entry name" value="GAL4"/>
    <property type="match status" value="1"/>
</dbReference>
<dbReference type="PROSITE" id="PS00463">
    <property type="entry name" value="ZN2_CY6_FUNGAL_1"/>
    <property type="match status" value="1"/>
</dbReference>
<dbReference type="SUPFAM" id="SSF57701">
    <property type="entry name" value="Zn2/Cys6 DNA-binding domain"/>
    <property type="match status" value="1"/>
</dbReference>
<dbReference type="SMART" id="SM00066">
    <property type="entry name" value="GAL4"/>
    <property type="match status" value="1"/>
</dbReference>
<dbReference type="EMBL" id="JAGPYM010000014">
    <property type="protein sequence ID" value="KAH6887600.1"/>
    <property type="molecule type" value="Genomic_DNA"/>
</dbReference>
<dbReference type="OrthoDB" id="2326446at2759"/>
<dbReference type="InterPro" id="IPR036864">
    <property type="entry name" value="Zn2-C6_fun-type_DNA-bd_sf"/>
</dbReference>
<name>A0A9P8W2Q7_9HYPO</name>
<dbReference type="Gene3D" id="4.10.240.10">
    <property type="entry name" value="Zn(2)-C6 fungal-type DNA-binding domain"/>
    <property type="match status" value="1"/>
</dbReference>
<comment type="subcellular location">
    <subcellularLocation>
        <location evidence="1">Nucleus</location>
    </subcellularLocation>
</comment>
<accession>A0A9P8W2Q7</accession>
<feature type="domain" description="Zn(2)-C6 fungal-type" evidence="6">
    <location>
        <begin position="30"/>
        <end position="59"/>
    </location>
</feature>
<evidence type="ECO:0000313" key="8">
    <source>
        <dbReference type="Proteomes" id="UP000777438"/>
    </source>
</evidence>
<sequence>MSHSSKRASNTPSKGPSGRTSVQKAAPVIACQTCRSKKVRCSGPAPCQYCSKRGLSCSITPHGPRRVYSVTRIEELESRLARYERHNQISDHDDVHENSDRQPTPSVQDDQSEPEALGPILFDSPHTCDDDQPPTPRDAPAETRAESHTPPRRMPSPRPFSNPRTSDTYNQHGIPSEPSLSSSHAFSSKVQDMLMRSRLNRQADSQSSSSRLVNIDTNTSLFGLPSRAEKSLPQLPPEREAHRLFEIVNLYIGQTQNHYDPRELSDRMGLLYGSGSDSIQTHDLWCMEIIIILAIGKMLTADFDDDGVFPGIKLFEFAYQNFPPLSVHYSQGRLGVETHALMAMYLQMANRKEEAYLYIATALRLAVLCGYHQEEAVAKCLRSERVHLNRLFWTVYMQERRLAAATGQQSGINDDAIDLPLPEDAPGFLPSGPLRANIKIAKVTGQVIKVLYGPTHRTEEDFVGNVQQILKGLFDISREIPSEKSLSTGTNSDIALRTIASLHLMVYQSFMMGPLESCHEHAPRQLEDCSKPLSASRTGVCSSYPVDVTLAIFGFFDCDAIFSAAFIMLLTAIFDSTCEPGHKINPTPGLPEAMGLLQYLTDRGNMFAPQRLQEVKTMRDHLGTIFQVPQVLNEGHRQQDVANTGEAVADGMIDPNLHPTCARRPEHPDAMPLLSENQPSPWDTDLWNGISEIQAVPLGIADPSRPSGNFVTGFPIEEYYGHYQSLLNDPEWTLTGQDVRDFAELQRHVLGSNL</sequence>
<dbReference type="InterPro" id="IPR007219">
    <property type="entry name" value="XnlR_reg_dom"/>
</dbReference>
<evidence type="ECO:0000256" key="1">
    <source>
        <dbReference type="ARBA" id="ARBA00004123"/>
    </source>
</evidence>
<gene>
    <name evidence="7" type="ORF">B0T10DRAFT_530032</name>
</gene>
<dbReference type="GO" id="GO:0003677">
    <property type="term" value="F:DNA binding"/>
    <property type="evidence" value="ECO:0007669"/>
    <property type="project" value="UniProtKB-KW"/>
</dbReference>
<dbReference type="Pfam" id="PF00172">
    <property type="entry name" value="Zn_clus"/>
    <property type="match status" value="1"/>
</dbReference>
<organism evidence="7 8">
    <name type="scientific">Thelonectria olida</name>
    <dbReference type="NCBI Taxonomy" id="1576542"/>
    <lineage>
        <taxon>Eukaryota</taxon>
        <taxon>Fungi</taxon>
        <taxon>Dikarya</taxon>
        <taxon>Ascomycota</taxon>
        <taxon>Pezizomycotina</taxon>
        <taxon>Sordariomycetes</taxon>
        <taxon>Hypocreomycetidae</taxon>
        <taxon>Hypocreales</taxon>
        <taxon>Nectriaceae</taxon>
        <taxon>Thelonectria</taxon>
    </lineage>
</organism>
<dbReference type="GO" id="GO:0006351">
    <property type="term" value="P:DNA-templated transcription"/>
    <property type="evidence" value="ECO:0007669"/>
    <property type="project" value="InterPro"/>
</dbReference>
<dbReference type="PROSITE" id="PS50048">
    <property type="entry name" value="ZN2_CY6_FUNGAL_2"/>
    <property type="match status" value="1"/>
</dbReference>
<feature type="region of interest" description="Disordered" evidence="5">
    <location>
        <begin position="1"/>
        <end position="25"/>
    </location>
</feature>
<evidence type="ECO:0000256" key="4">
    <source>
        <dbReference type="ARBA" id="ARBA00023242"/>
    </source>
</evidence>
<feature type="compositionally biased region" description="Basic and acidic residues" evidence="5">
    <location>
        <begin position="139"/>
        <end position="149"/>
    </location>
</feature>
<comment type="caution">
    <text evidence="7">The sequence shown here is derived from an EMBL/GenBank/DDBJ whole genome shotgun (WGS) entry which is preliminary data.</text>
</comment>
<dbReference type="Proteomes" id="UP000777438">
    <property type="component" value="Unassembled WGS sequence"/>
</dbReference>
<dbReference type="GO" id="GO:0000981">
    <property type="term" value="F:DNA-binding transcription factor activity, RNA polymerase II-specific"/>
    <property type="evidence" value="ECO:0007669"/>
    <property type="project" value="InterPro"/>
</dbReference>
<keyword evidence="2" id="KW-0479">Metal-binding</keyword>
<protein>
    <recommendedName>
        <fullName evidence="6">Zn(2)-C6 fungal-type domain-containing protein</fullName>
    </recommendedName>
</protein>
<evidence type="ECO:0000256" key="5">
    <source>
        <dbReference type="SAM" id="MobiDB-lite"/>
    </source>
</evidence>
<feature type="region of interest" description="Disordered" evidence="5">
    <location>
        <begin position="87"/>
        <end position="189"/>
    </location>
</feature>
<dbReference type="Pfam" id="PF04082">
    <property type="entry name" value="Fungal_trans"/>
    <property type="match status" value="1"/>
</dbReference>
<dbReference type="AlphaFoldDB" id="A0A9P8W2Q7"/>
<dbReference type="PANTHER" id="PTHR46910">
    <property type="entry name" value="TRANSCRIPTION FACTOR PDR1"/>
    <property type="match status" value="1"/>
</dbReference>
<dbReference type="InterPro" id="IPR050987">
    <property type="entry name" value="AtrR-like"/>
</dbReference>
<feature type="compositionally biased region" description="Basic and acidic residues" evidence="5">
    <location>
        <begin position="87"/>
        <end position="100"/>
    </location>
</feature>
<proteinExistence type="predicted"/>
<evidence type="ECO:0000256" key="2">
    <source>
        <dbReference type="ARBA" id="ARBA00022723"/>
    </source>
</evidence>
<feature type="compositionally biased region" description="Polar residues" evidence="5">
    <location>
        <begin position="7"/>
        <end position="23"/>
    </location>
</feature>
<keyword evidence="4" id="KW-0539">Nucleus</keyword>
<dbReference type="CDD" id="cd12148">
    <property type="entry name" value="fungal_TF_MHR"/>
    <property type="match status" value="1"/>
</dbReference>
<dbReference type="SMART" id="SM00906">
    <property type="entry name" value="Fungal_trans"/>
    <property type="match status" value="1"/>
</dbReference>
<keyword evidence="8" id="KW-1185">Reference proteome</keyword>
<dbReference type="GO" id="GO:0005634">
    <property type="term" value="C:nucleus"/>
    <property type="evidence" value="ECO:0007669"/>
    <property type="project" value="UniProtKB-SubCell"/>
</dbReference>
<evidence type="ECO:0000256" key="3">
    <source>
        <dbReference type="ARBA" id="ARBA00023125"/>
    </source>
</evidence>
<dbReference type="GO" id="GO:0008270">
    <property type="term" value="F:zinc ion binding"/>
    <property type="evidence" value="ECO:0007669"/>
    <property type="project" value="InterPro"/>
</dbReference>
<evidence type="ECO:0000313" key="7">
    <source>
        <dbReference type="EMBL" id="KAH6887600.1"/>
    </source>
</evidence>
<dbReference type="PANTHER" id="PTHR46910:SF3">
    <property type="entry name" value="HALOTOLERANCE PROTEIN 9-RELATED"/>
    <property type="match status" value="1"/>
</dbReference>
<keyword evidence="3" id="KW-0238">DNA-binding</keyword>
<dbReference type="InterPro" id="IPR001138">
    <property type="entry name" value="Zn2Cys6_DnaBD"/>
</dbReference>
<feature type="compositionally biased region" description="Polar residues" evidence="5">
    <location>
        <begin position="165"/>
        <end position="189"/>
    </location>
</feature>
<evidence type="ECO:0000259" key="6">
    <source>
        <dbReference type="PROSITE" id="PS50048"/>
    </source>
</evidence>
<reference evidence="7 8" key="1">
    <citation type="journal article" date="2021" name="Nat. Commun.">
        <title>Genetic determinants of endophytism in the Arabidopsis root mycobiome.</title>
        <authorList>
            <person name="Mesny F."/>
            <person name="Miyauchi S."/>
            <person name="Thiergart T."/>
            <person name="Pickel B."/>
            <person name="Atanasova L."/>
            <person name="Karlsson M."/>
            <person name="Huettel B."/>
            <person name="Barry K.W."/>
            <person name="Haridas S."/>
            <person name="Chen C."/>
            <person name="Bauer D."/>
            <person name="Andreopoulos W."/>
            <person name="Pangilinan J."/>
            <person name="LaButti K."/>
            <person name="Riley R."/>
            <person name="Lipzen A."/>
            <person name="Clum A."/>
            <person name="Drula E."/>
            <person name="Henrissat B."/>
            <person name="Kohler A."/>
            <person name="Grigoriev I.V."/>
            <person name="Martin F.M."/>
            <person name="Hacquard S."/>
        </authorList>
    </citation>
    <scope>NUCLEOTIDE SEQUENCE [LARGE SCALE GENOMIC DNA]</scope>
    <source>
        <strain evidence="7 8">MPI-CAGE-CH-0241</strain>
    </source>
</reference>